<protein>
    <submittedName>
        <fullName evidence="2">Uncharacterized protein</fullName>
    </submittedName>
</protein>
<dbReference type="OrthoDB" id="5584477at2759"/>
<feature type="non-terminal residue" evidence="2">
    <location>
        <position position="211"/>
    </location>
</feature>
<evidence type="ECO:0000256" key="1">
    <source>
        <dbReference type="SAM" id="MobiDB-lite"/>
    </source>
</evidence>
<reference evidence="2" key="1">
    <citation type="submission" date="2022-06" db="EMBL/GenBank/DDBJ databases">
        <title>Genome Sequence of Candolleomyces eurysporus.</title>
        <authorList>
            <person name="Buettner E."/>
        </authorList>
    </citation>
    <scope>NUCLEOTIDE SEQUENCE</scope>
    <source>
        <strain evidence="2">VTCC 930004</strain>
    </source>
</reference>
<organism evidence="2 3">
    <name type="scientific">Candolleomyces eurysporus</name>
    <dbReference type="NCBI Taxonomy" id="2828524"/>
    <lineage>
        <taxon>Eukaryota</taxon>
        <taxon>Fungi</taxon>
        <taxon>Dikarya</taxon>
        <taxon>Basidiomycota</taxon>
        <taxon>Agaricomycotina</taxon>
        <taxon>Agaricomycetes</taxon>
        <taxon>Agaricomycetidae</taxon>
        <taxon>Agaricales</taxon>
        <taxon>Agaricineae</taxon>
        <taxon>Psathyrellaceae</taxon>
        <taxon>Candolleomyces</taxon>
    </lineage>
</organism>
<feature type="compositionally biased region" description="Low complexity" evidence="1">
    <location>
        <begin position="194"/>
        <end position="211"/>
    </location>
</feature>
<evidence type="ECO:0000313" key="2">
    <source>
        <dbReference type="EMBL" id="KAJ2928035.1"/>
    </source>
</evidence>
<feature type="region of interest" description="Disordered" evidence="1">
    <location>
        <begin position="164"/>
        <end position="211"/>
    </location>
</feature>
<comment type="caution">
    <text evidence="2">The sequence shown here is derived from an EMBL/GenBank/DDBJ whole genome shotgun (WGS) entry which is preliminary data.</text>
</comment>
<sequence>MVLSSKFLSQPLPHDHLDDLESFLYIFAHILYSYDCHGALHEVDDLLTQWDECSGTSAGYLKESFLARQFLPKNISMRWPAASLDIFLSFKDFILPMVDQKVALTLARPEDGPEILKALMSNAEYHYDEVIRLFDTGISALEKGDDKKASSVLQRRPISSQPFLQRLAERSSSTRRSDEYLDSRPLPKRSNLYTDSSSSSSDTDSSCSDSS</sequence>
<keyword evidence="3" id="KW-1185">Reference proteome</keyword>
<dbReference type="EMBL" id="JANBPK010000944">
    <property type="protein sequence ID" value="KAJ2928035.1"/>
    <property type="molecule type" value="Genomic_DNA"/>
</dbReference>
<dbReference type="Proteomes" id="UP001140091">
    <property type="component" value="Unassembled WGS sequence"/>
</dbReference>
<evidence type="ECO:0000313" key="3">
    <source>
        <dbReference type="Proteomes" id="UP001140091"/>
    </source>
</evidence>
<accession>A0A9W8J4F0</accession>
<name>A0A9W8J4F0_9AGAR</name>
<gene>
    <name evidence="2" type="ORF">H1R20_g9044</name>
</gene>
<proteinExistence type="predicted"/>
<dbReference type="AlphaFoldDB" id="A0A9W8J4F0"/>